<feature type="transmembrane region" description="Helical" evidence="8">
    <location>
        <begin position="170"/>
        <end position="191"/>
    </location>
</feature>
<feature type="transmembrane region" description="Helical" evidence="8">
    <location>
        <begin position="368"/>
        <end position="393"/>
    </location>
</feature>
<keyword evidence="2" id="KW-0813">Transport</keyword>
<comment type="subcellular location">
    <subcellularLocation>
        <location evidence="1">Cell membrane</location>
        <topology evidence="1">Multi-pass membrane protein</topology>
    </subcellularLocation>
</comment>
<feature type="transmembrane region" description="Helical" evidence="8">
    <location>
        <begin position="203"/>
        <end position="223"/>
    </location>
</feature>
<comment type="caution">
    <text evidence="9">The sequence shown here is derived from an EMBL/GenBank/DDBJ whole genome shotgun (WGS) entry which is preliminary data.</text>
</comment>
<protein>
    <submittedName>
        <fullName evidence="9">Potassium uptake TrkH family protein</fullName>
    </submittedName>
</protein>
<keyword evidence="6" id="KW-0406">Ion transport</keyword>
<evidence type="ECO:0000256" key="1">
    <source>
        <dbReference type="ARBA" id="ARBA00004651"/>
    </source>
</evidence>
<name>A0A840V8Y4_9BACT</name>
<feature type="transmembrane region" description="Helical" evidence="8">
    <location>
        <begin position="323"/>
        <end position="347"/>
    </location>
</feature>
<feature type="transmembrane region" description="Helical" evidence="8">
    <location>
        <begin position="12"/>
        <end position="32"/>
    </location>
</feature>
<dbReference type="PANTHER" id="PTHR32024">
    <property type="entry name" value="TRK SYSTEM POTASSIUM UPTAKE PROTEIN TRKG-RELATED"/>
    <property type="match status" value="1"/>
</dbReference>
<evidence type="ECO:0000313" key="10">
    <source>
        <dbReference type="Proteomes" id="UP000557717"/>
    </source>
</evidence>
<keyword evidence="10" id="KW-1185">Reference proteome</keyword>
<evidence type="ECO:0000313" key="9">
    <source>
        <dbReference type="EMBL" id="MBB5351178.1"/>
    </source>
</evidence>
<accession>A0A840V8Y4</accession>
<keyword evidence="7 8" id="KW-0472">Membrane</keyword>
<dbReference type="EMBL" id="JACHFD010000005">
    <property type="protein sequence ID" value="MBB5351178.1"/>
    <property type="molecule type" value="Genomic_DNA"/>
</dbReference>
<feature type="transmembrane region" description="Helical" evidence="8">
    <location>
        <begin position="425"/>
        <end position="443"/>
    </location>
</feature>
<evidence type="ECO:0000256" key="7">
    <source>
        <dbReference type="ARBA" id="ARBA00023136"/>
    </source>
</evidence>
<dbReference type="GO" id="GO:0008324">
    <property type="term" value="F:monoatomic cation transmembrane transporter activity"/>
    <property type="evidence" value="ECO:0007669"/>
    <property type="project" value="InterPro"/>
</dbReference>
<feature type="transmembrane region" description="Helical" evidence="8">
    <location>
        <begin position="489"/>
        <end position="509"/>
    </location>
</feature>
<dbReference type="GO" id="GO:0030001">
    <property type="term" value="P:metal ion transport"/>
    <property type="evidence" value="ECO:0007669"/>
    <property type="project" value="UniProtKB-ARBA"/>
</dbReference>
<sequence>MTVSPRTVRILNFTALAFGIAICGLLIHEIGWDIEPAIRRRNTVLTGLLAVGILATELLRLIGARTERRKWRSRLTFLAIPFIALLEASFSEWLRDIGPQGSLIRASGLLLLAISQLTLVGDTLLRAVRLTSEGRLRKIPPALLVFGTFVLAIFGGAGLLMTPAATTHGIGFLDALFTSTSAVCVTGLATLDTSADFTFTGQAIILGLIQIGGLGVMTLAYFLTLMTGQGIGLRDRALLGEILSESNIHQVGRVVSRIVSITLLSEALGAGLIYLCWRGESTLQRPFWEAAFHSVSAFCNAGFSTLPGGLMHPAAVTDYGAQAVIMILIIMGGLGFVVAGQLHLLILSPAKRMLLQPWAKCRHPRHRVPVHVRLVLITTAALLLGGTLGFALLDPAAEAPAGRIWTALFNSVTARTAGFNVSDMAALPAAAVVLMCFLMIIGGSPGGTAGGVRTTTFALAMLELQRLLRGRCDVHFGGRRIPRAVLDRCHVTLFLSFLWIVVSALAISASQPNMALDDVLFECVSAFATVGLSRGITPELNEFSKLVIILSMLIGRIGILTFALTLAGSPRPQHFRYPEARLPLN</sequence>
<dbReference type="RefSeq" id="WP_184017124.1">
    <property type="nucleotide sequence ID" value="NZ_JACHFD010000005.1"/>
</dbReference>
<reference evidence="9 10" key="1">
    <citation type="submission" date="2020-08" db="EMBL/GenBank/DDBJ databases">
        <title>Genomic Encyclopedia of Type Strains, Phase IV (KMG-IV): sequencing the most valuable type-strain genomes for metagenomic binning, comparative biology and taxonomic classification.</title>
        <authorList>
            <person name="Goeker M."/>
        </authorList>
    </citation>
    <scope>NUCLEOTIDE SEQUENCE [LARGE SCALE GENOMIC DNA]</scope>
    <source>
        <strain evidence="9 10">YC6886</strain>
    </source>
</reference>
<dbReference type="AlphaFoldDB" id="A0A840V8Y4"/>
<feature type="transmembrane region" description="Helical" evidence="8">
    <location>
        <begin position="546"/>
        <end position="567"/>
    </location>
</feature>
<dbReference type="InterPro" id="IPR003445">
    <property type="entry name" value="Cat_transpt"/>
</dbReference>
<feature type="transmembrane region" description="Helical" evidence="8">
    <location>
        <begin position="75"/>
        <end position="91"/>
    </location>
</feature>
<evidence type="ECO:0000256" key="2">
    <source>
        <dbReference type="ARBA" id="ARBA00022448"/>
    </source>
</evidence>
<evidence type="ECO:0000256" key="5">
    <source>
        <dbReference type="ARBA" id="ARBA00022989"/>
    </source>
</evidence>
<evidence type="ECO:0000256" key="4">
    <source>
        <dbReference type="ARBA" id="ARBA00022692"/>
    </source>
</evidence>
<dbReference type="Proteomes" id="UP000557717">
    <property type="component" value="Unassembled WGS sequence"/>
</dbReference>
<evidence type="ECO:0000256" key="3">
    <source>
        <dbReference type="ARBA" id="ARBA00022475"/>
    </source>
</evidence>
<dbReference type="GO" id="GO:0005886">
    <property type="term" value="C:plasma membrane"/>
    <property type="evidence" value="ECO:0007669"/>
    <property type="project" value="UniProtKB-SubCell"/>
</dbReference>
<keyword evidence="3" id="KW-1003">Cell membrane</keyword>
<dbReference type="PANTHER" id="PTHR32024:SF1">
    <property type="entry name" value="KTR SYSTEM POTASSIUM UPTAKE PROTEIN B"/>
    <property type="match status" value="1"/>
</dbReference>
<dbReference type="Pfam" id="PF02386">
    <property type="entry name" value="TrkH"/>
    <property type="match status" value="1"/>
</dbReference>
<keyword evidence="4 8" id="KW-0812">Transmembrane</keyword>
<evidence type="ECO:0000256" key="6">
    <source>
        <dbReference type="ARBA" id="ARBA00023065"/>
    </source>
</evidence>
<feature type="transmembrane region" description="Helical" evidence="8">
    <location>
        <begin position="44"/>
        <end position="63"/>
    </location>
</feature>
<feature type="transmembrane region" description="Helical" evidence="8">
    <location>
        <begin position="142"/>
        <end position="164"/>
    </location>
</feature>
<organism evidence="9 10">
    <name type="scientific">Haloferula luteola</name>
    <dbReference type="NCBI Taxonomy" id="595692"/>
    <lineage>
        <taxon>Bacteria</taxon>
        <taxon>Pseudomonadati</taxon>
        <taxon>Verrucomicrobiota</taxon>
        <taxon>Verrucomicrobiia</taxon>
        <taxon>Verrucomicrobiales</taxon>
        <taxon>Verrucomicrobiaceae</taxon>
        <taxon>Haloferula</taxon>
    </lineage>
</organism>
<evidence type="ECO:0000256" key="8">
    <source>
        <dbReference type="SAM" id="Phobius"/>
    </source>
</evidence>
<proteinExistence type="predicted"/>
<feature type="transmembrane region" description="Helical" evidence="8">
    <location>
        <begin position="254"/>
        <end position="275"/>
    </location>
</feature>
<gene>
    <name evidence="9" type="ORF">HNR46_001412</name>
</gene>
<feature type="transmembrane region" description="Helical" evidence="8">
    <location>
        <begin position="287"/>
        <end position="303"/>
    </location>
</feature>
<feature type="transmembrane region" description="Helical" evidence="8">
    <location>
        <begin position="103"/>
        <end position="121"/>
    </location>
</feature>
<keyword evidence="5 8" id="KW-1133">Transmembrane helix</keyword>